<dbReference type="GeneTree" id="ENSGT00390000006349"/>
<dbReference type="GO" id="GO:0030674">
    <property type="term" value="F:protein-macromolecule adaptor activity"/>
    <property type="evidence" value="ECO:0007669"/>
    <property type="project" value="Ensembl"/>
</dbReference>
<reference evidence="13 14" key="1">
    <citation type="submission" date="2009-12" db="EMBL/GenBank/DDBJ databases">
        <title>The Genome Sequence of Anolis carolinensis (Green Anole Lizard).</title>
        <authorList>
            <consortium name="The Genome Sequencing Platform"/>
            <person name="Di Palma F."/>
            <person name="Alfoldi J."/>
            <person name="Heiman D."/>
            <person name="Young S."/>
            <person name="Grabherr M."/>
            <person name="Johnson J."/>
            <person name="Lander E.S."/>
            <person name="Lindblad-Toh K."/>
        </authorList>
    </citation>
    <scope>NUCLEOTIDE SEQUENCE [LARGE SCALE GENOMIC DNA]</scope>
    <source>
        <strain evidence="13 14">JBL SC #1</strain>
    </source>
</reference>
<evidence type="ECO:0000256" key="10">
    <source>
        <dbReference type="ARBA" id="ARBA00050022"/>
    </source>
</evidence>
<evidence type="ECO:0000256" key="11">
    <source>
        <dbReference type="SAM" id="SignalP"/>
    </source>
</evidence>
<evidence type="ECO:0000259" key="12">
    <source>
        <dbReference type="PROSITE" id="PS50835"/>
    </source>
</evidence>
<reference evidence="13" key="3">
    <citation type="submission" date="2025-09" db="UniProtKB">
        <authorList>
            <consortium name="Ensembl"/>
        </authorList>
    </citation>
    <scope>IDENTIFICATION</scope>
</reference>
<evidence type="ECO:0000256" key="1">
    <source>
        <dbReference type="ARBA" id="ARBA00004251"/>
    </source>
</evidence>
<dbReference type="HOGENOM" id="CLU_093881_0_0_1"/>
<dbReference type="Proteomes" id="UP000001646">
    <property type="component" value="Chromosome 4"/>
</dbReference>
<feature type="chain" id="PRO_5032274972" description="Transmembrane protein 81" evidence="11">
    <location>
        <begin position="24"/>
        <end position="259"/>
    </location>
</feature>
<keyword evidence="6" id="KW-0472">Membrane</keyword>
<evidence type="ECO:0000256" key="7">
    <source>
        <dbReference type="ARBA" id="ARBA00023157"/>
    </source>
</evidence>
<dbReference type="InterPro" id="IPR007110">
    <property type="entry name" value="Ig-like_dom"/>
</dbReference>
<evidence type="ECO:0000256" key="3">
    <source>
        <dbReference type="ARBA" id="ARBA00022692"/>
    </source>
</evidence>
<dbReference type="Ensembl" id="ENSACAT00000014238.3">
    <property type="protein sequence ID" value="ENSACAP00000013952.3"/>
    <property type="gene ID" value="ENSACAG00000014227.3"/>
</dbReference>
<dbReference type="Bgee" id="ENSACAG00000014227">
    <property type="expression patterns" value="Expressed in brain"/>
</dbReference>
<feature type="signal peptide" evidence="11">
    <location>
        <begin position="1"/>
        <end position="23"/>
    </location>
</feature>
<dbReference type="InterPro" id="IPR039293">
    <property type="entry name" value="TMEM81"/>
</dbReference>
<name>G1KPM2_ANOCA</name>
<evidence type="ECO:0000256" key="9">
    <source>
        <dbReference type="ARBA" id="ARBA00049937"/>
    </source>
</evidence>
<organism evidence="13 14">
    <name type="scientific">Anolis carolinensis</name>
    <name type="common">Green anole</name>
    <name type="synonym">American chameleon</name>
    <dbReference type="NCBI Taxonomy" id="28377"/>
    <lineage>
        <taxon>Eukaryota</taxon>
        <taxon>Metazoa</taxon>
        <taxon>Chordata</taxon>
        <taxon>Craniata</taxon>
        <taxon>Vertebrata</taxon>
        <taxon>Euteleostomi</taxon>
        <taxon>Lepidosauria</taxon>
        <taxon>Squamata</taxon>
        <taxon>Bifurcata</taxon>
        <taxon>Unidentata</taxon>
        <taxon>Episquamata</taxon>
        <taxon>Toxicofera</taxon>
        <taxon>Iguania</taxon>
        <taxon>Dactyloidae</taxon>
        <taxon>Anolis</taxon>
    </lineage>
</organism>
<evidence type="ECO:0000256" key="5">
    <source>
        <dbReference type="ARBA" id="ARBA00022989"/>
    </source>
</evidence>
<evidence type="ECO:0000256" key="2">
    <source>
        <dbReference type="ARBA" id="ARBA00022475"/>
    </source>
</evidence>
<feature type="domain" description="Ig-like" evidence="12">
    <location>
        <begin position="100"/>
        <end position="174"/>
    </location>
</feature>
<dbReference type="InParanoid" id="G1KPM2"/>
<evidence type="ECO:0000256" key="8">
    <source>
        <dbReference type="ARBA" id="ARBA00023319"/>
    </source>
</evidence>
<keyword evidence="4 11" id="KW-0732">Signal</keyword>
<keyword evidence="2" id="KW-1003">Cell membrane</keyword>
<evidence type="ECO:0000313" key="14">
    <source>
        <dbReference type="Proteomes" id="UP000001646"/>
    </source>
</evidence>
<comment type="function">
    <text evidence="9">Essential fertilization factor required for male fertility. Part of a conserved trimeric sperm complex with the essential fertilization factors IZUMO1 and SPACA6 which bridges sperm and oocyte membranes during fertilization by binding to IZUMO1R/JUNO on the oocyte.</text>
</comment>
<keyword evidence="14" id="KW-1185">Reference proteome</keyword>
<dbReference type="AlphaFoldDB" id="G1KPM2"/>
<dbReference type="GO" id="GO:0035036">
    <property type="term" value="P:sperm-egg recognition"/>
    <property type="evidence" value="ECO:0007669"/>
    <property type="project" value="Ensembl"/>
</dbReference>
<dbReference type="eggNOG" id="ENOG502RYDZ">
    <property type="taxonomic scope" value="Eukaryota"/>
</dbReference>
<evidence type="ECO:0000256" key="4">
    <source>
        <dbReference type="ARBA" id="ARBA00022729"/>
    </source>
</evidence>
<dbReference type="PANTHER" id="PTHR35670">
    <property type="entry name" value="TRANSMEMBRANE PROTEIN 81"/>
    <property type="match status" value="1"/>
</dbReference>
<keyword evidence="7" id="KW-1015">Disulfide bond</keyword>
<dbReference type="InterPro" id="IPR036179">
    <property type="entry name" value="Ig-like_dom_sf"/>
</dbReference>
<proteinExistence type="predicted"/>
<comment type="subcellular location">
    <subcellularLocation>
        <location evidence="1">Cell membrane</location>
        <topology evidence="1">Single-pass type I membrane protein</topology>
    </subcellularLocation>
</comment>
<sequence>MTTAEVSLTLGTLLAVFLLISMASDEPPSSPITIPKPLSDATARVAISSTSCSTTCGLGYKVEERCKITTSGERQHCSKRRVDCLNNWICGMVHFTVLVGKPFEFSCLNTEEVGPETQSFSYTWRVARGIITTDDALFKPFKSSGFVINFSPAEEYDAGTYRCDVQFMKTYKIVKRIYVGIRVIPGRLVDLNFDKSLNEEQKLEMNEENELNFLPHHVAWRITWAAGKKTGGVLLVSDTMQKATEDWRFCFCAMNYGRY</sequence>
<dbReference type="PANTHER" id="PTHR35670:SF1">
    <property type="entry name" value="TRANSMEMBRANE PROTEIN 81"/>
    <property type="match status" value="1"/>
</dbReference>
<protein>
    <recommendedName>
        <fullName evidence="10">Transmembrane protein 81</fullName>
    </recommendedName>
</protein>
<keyword evidence="8" id="KW-0393">Immunoglobulin domain</keyword>
<dbReference type="GO" id="GO:0005886">
    <property type="term" value="C:plasma membrane"/>
    <property type="evidence" value="ECO:0007669"/>
    <property type="project" value="UniProtKB-SubCell"/>
</dbReference>
<evidence type="ECO:0000313" key="13">
    <source>
        <dbReference type="Ensembl" id="ENSACAP00000013952.3"/>
    </source>
</evidence>
<dbReference type="SUPFAM" id="SSF48726">
    <property type="entry name" value="Immunoglobulin"/>
    <property type="match status" value="1"/>
</dbReference>
<accession>G1KPM2</accession>
<reference evidence="13" key="2">
    <citation type="submission" date="2025-08" db="UniProtKB">
        <authorList>
            <consortium name="Ensembl"/>
        </authorList>
    </citation>
    <scope>IDENTIFICATION</scope>
</reference>
<dbReference type="CDD" id="cd00096">
    <property type="entry name" value="Ig"/>
    <property type="match status" value="1"/>
</dbReference>
<gene>
    <name evidence="13" type="primary">TMEM81</name>
</gene>
<keyword evidence="5" id="KW-1133">Transmembrane helix</keyword>
<dbReference type="PROSITE" id="PS50835">
    <property type="entry name" value="IG_LIKE"/>
    <property type="match status" value="1"/>
</dbReference>
<evidence type="ECO:0000256" key="6">
    <source>
        <dbReference type="ARBA" id="ARBA00023136"/>
    </source>
</evidence>
<keyword evidence="3" id="KW-0812">Transmembrane</keyword>